<feature type="non-terminal residue" evidence="10">
    <location>
        <position position="1"/>
    </location>
</feature>
<evidence type="ECO:0000256" key="2">
    <source>
        <dbReference type="ARBA" id="ARBA00005594"/>
    </source>
</evidence>
<keyword evidence="8" id="KW-0030">Aminoacyl-tRNA synthetase</keyword>
<accession>X1N227</accession>
<sequence>EPFRFAAVLSQVIRDEKQAINVLTSKGMLTDPSEFDIKLALRRLSCAQNWVPKHAPERLRFKVAETLPAEAARRLTQKQKQGLTQLAADISSRDFTPVELHNHIYELAQKVGLKAPELFKAIYLVLLGRESGPRAGSFISVLDKEFVISRFKEATF</sequence>
<dbReference type="GO" id="GO:0000049">
    <property type="term" value="F:tRNA binding"/>
    <property type="evidence" value="ECO:0007669"/>
    <property type="project" value="InterPro"/>
</dbReference>
<keyword evidence="7" id="KW-0648">Protein biosynthesis</keyword>
<organism evidence="10">
    <name type="scientific">marine sediment metagenome</name>
    <dbReference type="NCBI Taxonomy" id="412755"/>
    <lineage>
        <taxon>unclassified sequences</taxon>
        <taxon>metagenomes</taxon>
        <taxon>ecological metagenomes</taxon>
    </lineage>
</organism>
<evidence type="ECO:0000313" key="10">
    <source>
        <dbReference type="EMBL" id="GAI38052.1"/>
    </source>
</evidence>
<dbReference type="InterPro" id="IPR045462">
    <property type="entry name" value="aa-tRNA-synth_I_cd-bd"/>
</dbReference>
<comment type="similarity">
    <text evidence="2">Belongs to the class-I aminoacyl-tRNA synthetase family.</text>
</comment>
<evidence type="ECO:0000256" key="4">
    <source>
        <dbReference type="ARBA" id="ARBA00022598"/>
    </source>
</evidence>
<comment type="subcellular location">
    <subcellularLocation>
        <location evidence="1">Cytoplasm</location>
    </subcellularLocation>
</comment>
<evidence type="ECO:0000256" key="1">
    <source>
        <dbReference type="ARBA" id="ARBA00004496"/>
    </source>
</evidence>
<dbReference type="GO" id="GO:0005737">
    <property type="term" value="C:cytoplasm"/>
    <property type="evidence" value="ECO:0007669"/>
    <property type="project" value="UniProtKB-SubCell"/>
</dbReference>
<evidence type="ECO:0000256" key="3">
    <source>
        <dbReference type="ARBA" id="ARBA00022490"/>
    </source>
</evidence>
<dbReference type="AlphaFoldDB" id="X1N227"/>
<keyword evidence="6" id="KW-0067">ATP-binding</keyword>
<dbReference type="GO" id="GO:0005524">
    <property type="term" value="F:ATP binding"/>
    <property type="evidence" value="ECO:0007669"/>
    <property type="project" value="UniProtKB-KW"/>
</dbReference>
<reference evidence="10" key="1">
    <citation type="journal article" date="2014" name="Front. Microbiol.">
        <title>High frequency of phylogenetically diverse reductive dehalogenase-homologous genes in deep subseafloor sedimentary metagenomes.</title>
        <authorList>
            <person name="Kawai M."/>
            <person name="Futagami T."/>
            <person name="Toyoda A."/>
            <person name="Takaki Y."/>
            <person name="Nishi S."/>
            <person name="Hori S."/>
            <person name="Arai W."/>
            <person name="Tsubouchi T."/>
            <person name="Morono Y."/>
            <person name="Uchiyama I."/>
            <person name="Ito T."/>
            <person name="Fujiyama A."/>
            <person name="Inagaki F."/>
            <person name="Takami H."/>
        </authorList>
    </citation>
    <scope>NUCLEOTIDE SEQUENCE</scope>
    <source>
        <strain evidence="10">Expedition CK06-06</strain>
    </source>
</reference>
<dbReference type="Gene3D" id="1.10.10.770">
    <property type="match status" value="1"/>
</dbReference>
<dbReference type="Gene3D" id="1.10.10.350">
    <property type="match status" value="1"/>
</dbReference>
<dbReference type="InterPro" id="IPR008925">
    <property type="entry name" value="aa_tRNA-synth_I_cd-bd_sf"/>
</dbReference>
<dbReference type="SUPFAM" id="SSF48163">
    <property type="entry name" value="An anticodon-binding domain of class I aminoacyl-tRNA synthetases"/>
    <property type="match status" value="1"/>
</dbReference>
<dbReference type="GO" id="GO:0004824">
    <property type="term" value="F:lysine-tRNA ligase activity"/>
    <property type="evidence" value="ECO:0007669"/>
    <property type="project" value="InterPro"/>
</dbReference>
<keyword evidence="5" id="KW-0547">Nucleotide-binding</keyword>
<keyword evidence="4" id="KW-0436">Ligase</keyword>
<dbReference type="Pfam" id="PF19269">
    <property type="entry name" value="Anticodon_2"/>
    <property type="match status" value="1"/>
</dbReference>
<dbReference type="EMBL" id="BARV01030149">
    <property type="protein sequence ID" value="GAI38052.1"/>
    <property type="molecule type" value="Genomic_DNA"/>
</dbReference>
<keyword evidence="3" id="KW-0963">Cytoplasm</keyword>
<dbReference type="InterPro" id="IPR020751">
    <property type="entry name" value="aa-tRNA-synth_I_codon-bd_sub2"/>
</dbReference>
<feature type="domain" description="Aminoacyl-tRNA synthetase class I anticodon-binding" evidence="9">
    <location>
        <begin position="72"/>
        <end position="154"/>
    </location>
</feature>
<dbReference type="InterPro" id="IPR002904">
    <property type="entry name" value="Lys-tRNA-ligase"/>
</dbReference>
<evidence type="ECO:0000256" key="6">
    <source>
        <dbReference type="ARBA" id="ARBA00022840"/>
    </source>
</evidence>
<evidence type="ECO:0000256" key="8">
    <source>
        <dbReference type="ARBA" id="ARBA00023146"/>
    </source>
</evidence>
<dbReference type="PANTHER" id="PTHR37940:SF1">
    <property type="entry name" value="LYSINE--TRNA LIGASE"/>
    <property type="match status" value="1"/>
</dbReference>
<protein>
    <recommendedName>
        <fullName evidence="9">Aminoacyl-tRNA synthetase class I anticodon-binding domain-containing protein</fullName>
    </recommendedName>
</protein>
<evidence type="ECO:0000256" key="7">
    <source>
        <dbReference type="ARBA" id="ARBA00022917"/>
    </source>
</evidence>
<name>X1N227_9ZZZZ</name>
<dbReference type="GO" id="GO:0006430">
    <property type="term" value="P:lysyl-tRNA aminoacylation"/>
    <property type="evidence" value="ECO:0007669"/>
    <property type="project" value="InterPro"/>
</dbReference>
<evidence type="ECO:0000256" key="5">
    <source>
        <dbReference type="ARBA" id="ARBA00022741"/>
    </source>
</evidence>
<dbReference type="PANTHER" id="PTHR37940">
    <property type="entry name" value="LYSINE--TRNA LIGASE"/>
    <property type="match status" value="1"/>
</dbReference>
<comment type="caution">
    <text evidence="10">The sequence shown here is derived from an EMBL/GenBank/DDBJ whole genome shotgun (WGS) entry which is preliminary data.</text>
</comment>
<gene>
    <name evidence="10" type="ORF">S06H3_47935</name>
</gene>
<evidence type="ECO:0000259" key="9">
    <source>
        <dbReference type="Pfam" id="PF19269"/>
    </source>
</evidence>
<proteinExistence type="inferred from homology"/>